<feature type="transmembrane region" description="Helical" evidence="1">
    <location>
        <begin position="6"/>
        <end position="27"/>
    </location>
</feature>
<dbReference type="Proteomes" id="UP000189670">
    <property type="component" value="Unassembled WGS sequence"/>
</dbReference>
<accession>A0A1V1PAM4</accession>
<proteinExistence type="predicted"/>
<evidence type="ECO:0000313" key="3">
    <source>
        <dbReference type="EMBL" id="ETR71838.1"/>
    </source>
</evidence>
<dbReference type="AlphaFoldDB" id="A0A1V1PAM4"/>
<dbReference type="SUPFAM" id="SSF53474">
    <property type="entry name" value="alpha/beta-Hydrolases"/>
    <property type="match status" value="1"/>
</dbReference>
<feature type="domain" description="Serine aminopeptidase S33" evidence="2">
    <location>
        <begin position="91"/>
        <end position="189"/>
    </location>
</feature>
<evidence type="ECO:0000313" key="4">
    <source>
        <dbReference type="Proteomes" id="UP000189670"/>
    </source>
</evidence>
<sequence>MSILTTLFKLSGACCILGVFAYGFLSIQQRMIYHPRSYNTAYDNSLKKVVQIEYETGQGKQISFFYKGQSTMPPKRLWVMFGGNGSLALDWFDRFLDHYSDGSSAYFLIEYPGYGKCEGNTSPSSIAQSTDTALETLFKRYEAIQMASKTQLNAIGHSLGAAIALDFASRHPCQKIILLAPFTSLADMAKRVVGIPFCYLLTHHLDNHDRLLEIAQKTPQCKVYLFHGTNDAIIPVNMGKQLADSFPSLIRFIELPLTDHQTIITRGRNKIFQAMDGERVR</sequence>
<keyword evidence="1" id="KW-0812">Transmembrane</keyword>
<reference evidence="4" key="1">
    <citation type="submission" date="2012-11" db="EMBL/GenBank/DDBJ databases">
        <authorList>
            <person name="Lucero-Rivera Y.E."/>
            <person name="Tovar-Ramirez D."/>
        </authorList>
    </citation>
    <scope>NUCLEOTIDE SEQUENCE [LARGE SCALE GENOMIC DNA]</scope>
    <source>
        <strain evidence="4">Araruama</strain>
    </source>
</reference>
<evidence type="ECO:0000256" key="1">
    <source>
        <dbReference type="SAM" id="Phobius"/>
    </source>
</evidence>
<dbReference type="PANTHER" id="PTHR12277">
    <property type="entry name" value="ALPHA/BETA HYDROLASE DOMAIN-CONTAINING PROTEIN"/>
    <property type="match status" value="1"/>
</dbReference>
<keyword evidence="1" id="KW-1133">Transmembrane helix</keyword>
<comment type="caution">
    <text evidence="3">The sequence shown here is derived from an EMBL/GenBank/DDBJ whole genome shotgun (WGS) entry which is preliminary data.</text>
</comment>
<keyword evidence="1" id="KW-0472">Membrane</keyword>
<gene>
    <name evidence="3" type="ORF">OMM_02183</name>
</gene>
<dbReference type="InterPro" id="IPR029058">
    <property type="entry name" value="AB_hydrolase_fold"/>
</dbReference>
<dbReference type="EMBL" id="ATBP01000215">
    <property type="protein sequence ID" value="ETR71838.1"/>
    <property type="molecule type" value="Genomic_DNA"/>
</dbReference>
<name>A0A1V1PAM4_9BACT</name>
<organism evidence="3 4">
    <name type="scientific">Candidatus Magnetoglobus multicellularis str. Araruama</name>
    <dbReference type="NCBI Taxonomy" id="890399"/>
    <lineage>
        <taxon>Bacteria</taxon>
        <taxon>Pseudomonadati</taxon>
        <taxon>Thermodesulfobacteriota</taxon>
        <taxon>Desulfobacteria</taxon>
        <taxon>Desulfobacterales</taxon>
        <taxon>Desulfobacteraceae</taxon>
        <taxon>Candidatus Magnetoglobus</taxon>
    </lineage>
</organism>
<dbReference type="InterPro" id="IPR022742">
    <property type="entry name" value="Hydrolase_4"/>
</dbReference>
<evidence type="ECO:0000259" key="2">
    <source>
        <dbReference type="Pfam" id="PF12146"/>
    </source>
</evidence>
<protein>
    <recommendedName>
        <fullName evidence="2">Serine aminopeptidase S33 domain-containing protein</fullName>
    </recommendedName>
</protein>
<dbReference type="Gene3D" id="3.40.50.1820">
    <property type="entry name" value="alpha/beta hydrolase"/>
    <property type="match status" value="1"/>
</dbReference>
<dbReference type="Pfam" id="PF12146">
    <property type="entry name" value="Hydrolase_4"/>
    <property type="match status" value="1"/>
</dbReference>